<dbReference type="GeneID" id="27692665"/>
<accession>A0A0L0H3N7</accession>
<dbReference type="AlphaFoldDB" id="A0A0L0H3N7"/>
<organism evidence="1 2">
    <name type="scientific">Spizellomyces punctatus (strain DAOM BR117)</name>
    <dbReference type="NCBI Taxonomy" id="645134"/>
    <lineage>
        <taxon>Eukaryota</taxon>
        <taxon>Fungi</taxon>
        <taxon>Fungi incertae sedis</taxon>
        <taxon>Chytridiomycota</taxon>
        <taxon>Chytridiomycota incertae sedis</taxon>
        <taxon>Chytridiomycetes</taxon>
        <taxon>Spizellomycetales</taxon>
        <taxon>Spizellomycetaceae</taxon>
        <taxon>Spizellomyces</taxon>
    </lineage>
</organism>
<sequence length="132" mass="15323">MEKMMRRASEEELNEMKRFYQLTVDNEMHQAVVTTNRRRKEAIERKMVKKDVRTIIGEDGSNMYVASLVEEKLNALVDDVKQGLMEAGYTEDQVMEIITIYHKQQKVLRLKVSRVPSVKEGGEMESQAKVIS</sequence>
<protein>
    <submittedName>
        <fullName evidence="1">Uncharacterized protein</fullName>
    </submittedName>
</protein>
<evidence type="ECO:0000313" key="1">
    <source>
        <dbReference type="EMBL" id="KNC96070.1"/>
    </source>
</evidence>
<dbReference type="EMBL" id="KQ257471">
    <property type="protein sequence ID" value="KNC96070.1"/>
    <property type="molecule type" value="Genomic_DNA"/>
</dbReference>
<dbReference type="InParanoid" id="A0A0L0H3N7"/>
<evidence type="ECO:0000313" key="2">
    <source>
        <dbReference type="Proteomes" id="UP000053201"/>
    </source>
</evidence>
<gene>
    <name evidence="1" type="ORF">SPPG_09540</name>
</gene>
<proteinExistence type="predicted"/>
<reference evidence="1 2" key="1">
    <citation type="submission" date="2009-08" db="EMBL/GenBank/DDBJ databases">
        <title>The Genome Sequence of Spizellomyces punctatus strain DAOM BR117.</title>
        <authorList>
            <consortium name="The Broad Institute Genome Sequencing Platform"/>
            <person name="Russ C."/>
            <person name="Cuomo C."/>
            <person name="Shea T."/>
            <person name="Young S.K."/>
            <person name="Zeng Q."/>
            <person name="Koehrsen M."/>
            <person name="Haas B."/>
            <person name="Borodovsky M."/>
            <person name="Guigo R."/>
            <person name="Alvarado L."/>
            <person name="Berlin A."/>
            <person name="Bochicchio J."/>
            <person name="Borenstein D."/>
            <person name="Chapman S."/>
            <person name="Chen Z."/>
            <person name="Engels R."/>
            <person name="Freedman E."/>
            <person name="Gellesch M."/>
            <person name="Goldberg J."/>
            <person name="Griggs A."/>
            <person name="Gujja S."/>
            <person name="Heiman D."/>
            <person name="Hepburn T."/>
            <person name="Howarth C."/>
            <person name="Jen D."/>
            <person name="Larson L."/>
            <person name="Lewis B."/>
            <person name="Mehta T."/>
            <person name="Park D."/>
            <person name="Pearson M."/>
            <person name="Roberts A."/>
            <person name="Saif S."/>
            <person name="Shenoy N."/>
            <person name="Sisk P."/>
            <person name="Stolte C."/>
            <person name="Sykes S."/>
            <person name="Thomson T."/>
            <person name="Walk T."/>
            <person name="White J."/>
            <person name="Yandava C."/>
            <person name="Burger G."/>
            <person name="Gray M.W."/>
            <person name="Holland P.W.H."/>
            <person name="King N."/>
            <person name="Lang F.B.F."/>
            <person name="Roger A.J."/>
            <person name="Ruiz-Trillo I."/>
            <person name="Lander E."/>
            <person name="Nusbaum C."/>
        </authorList>
    </citation>
    <scope>NUCLEOTIDE SEQUENCE [LARGE SCALE GENOMIC DNA]</scope>
    <source>
        <strain evidence="1 2">DAOM BR117</strain>
    </source>
</reference>
<keyword evidence="2" id="KW-1185">Reference proteome</keyword>
<dbReference type="RefSeq" id="XP_016604110.1">
    <property type="nucleotide sequence ID" value="XM_016757714.1"/>
</dbReference>
<dbReference type="VEuPathDB" id="FungiDB:SPPG_09540"/>
<name>A0A0L0H3N7_SPIPD</name>
<dbReference type="Proteomes" id="UP000053201">
    <property type="component" value="Unassembled WGS sequence"/>
</dbReference>